<evidence type="ECO:0000313" key="1">
    <source>
        <dbReference type="EMBL" id="VEL20857.1"/>
    </source>
</evidence>
<dbReference type="EMBL" id="CAAALY010048308">
    <property type="protein sequence ID" value="VEL20857.1"/>
    <property type="molecule type" value="Genomic_DNA"/>
</dbReference>
<feature type="non-terminal residue" evidence="1">
    <location>
        <position position="1"/>
    </location>
</feature>
<evidence type="ECO:0000313" key="2">
    <source>
        <dbReference type="Proteomes" id="UP000784294"/>
    </source>
</evidence>
<accession>A0A3S5AI40</accession>
<dbReference type="OrthoDB" id="6286125at2759"/>
<gene>
    <name evidence="1" type="ORF">PXEA_LOCUS14297</name>
</gene>
<dbReference type="Proteomes" id="UP000784294">
    <property type="component" value="Unassembled WGS sequence"/>
</dbReference>
<name>A0A3S5AI40_9PLAT</name>
<protein>
    <submittedName>
        <fullName evidence="1">Uncharacterized protein</fullName>
    </submittedName>
</protein>
<sequence length="113" mass="12626">LERNIIASDPRVTRFPIDWGDGLLDGCPEPAEVEGADYDLADAIHPVISPVDNSNRESSFEQMKTVEPRDNVPYFQMQENLNNVHVKSIINLSSDDLSRSNSIPSPLHQIQPT</sequence>
<proteinExistence type="predicted"/>
<dbReference type="AlphaFoldDB" id="A0A3S5AI40"/>
<comment type="caution">
    <text evidence="1">The sequence shown here is derived from an EMBL/GenBank/DDBJ whole genome shotgun (WGS) entry which is preliminary data.</text>
</comment>
<keyword evidence="2" id="KW-1185">Reference proteome</keyword>
<reference evidence="1" key="1">
    <citation type="submission" date="2018-11" db="EMBL/GenBank/DDBJ databases">
        <authorList>
            <consortium name="Pathogen Informatics"/>
        </authorList>
    </citation>
    <scope>NUCLEOTIDE SEQUENCE</scope>
</reference>
<organism evidence="1 2">
    <name type="scientific">Protopolystoma xenopodis</name>
    <dbReference type="NCBI Taxonomy" id="117903"/>
    <lineage>
        <taxon>Eukaryota</taxon>
        <taxon>Metazoa</taxon>
        <taxon>Spiralia</taxon>
        <taxon>Lophotrochozoa</taxon>
        <taxon>Platyhelminthes</taxon>
        <taxon>Monogenea</taxon>
        <taxon>Polyopisthocotylea</taxon>
        <taxon>Polystomatidea</taxon>
        <taxon>Polystomatidae</taxon>
        <taxon>Protopolystoma</taxon>
    </lineage>
</organism>